<dbReference type="InterPro" id="IPR001315">
    <property type="entry name" value="CARD"/>
</dbReference>
<dbReference type="InterPro" id="IPR011029">
    <property type="entry name" value="DEATH-like_dom_sf"/>
</dbReference>
<dbReference type="InterPro" id="IPR037939">
    <property type="entry name" value="CRADD"/>
</dbReference>
<dbReference type="CDD" id="cd01671">
    <property type="entry name" value="CARD"/>
    <property type="match status" value="1"/>
</dbReference>
<name>A0A2G8K6E8_STIJA</name>
<keyword evidence="4" id="KW-1185">Reference proteome</keyword>
<dbReference type="GO" id="GO:0042981">
    <property type="term" value="P:regulation of apoptotic process"/>
    <property type="evidence" value="ECO:0007669"/>
    <property type="project" value="InterPro"/>
</dbReference>
<dbReference type="Gene3D" id="1.10.533.10">
    <property type="entry name" value="Death Domain, Fas"/>
    <property type="match status" value="2"/>
</dbReference>
<dbReference type="STRING" id="307972.A0A2G8K6E8"/>
<dbReference type="Proteomes" id="UP000230750">
    <property type="component" value="Unassembled WGS sequence"/>
</dbReference>
<evidence type="ECO:0000313" key="3">
    <source>
        <dbReference type="EMBL" id="PIK43580.1"/>
    </source>
</evidence>
<accession>A0A2G8K6E8</accession>
<dbReference type="PROSITE" id="PS50209">
    <property type="entry name" value="CARD"/>
    <property type="match status" value="1"/>
</dbReference>
<dbReference type="EMBL" id="MRZV01000840">
    <property type="protein sequence ID" value="PIK43580.1"/>
    <property type="molecule type" value="Genomic_DNA"/>
</dbReference>
<dbReference type="PANTHER" id="PTHR15034:SF5">
    <property type="entry name" value="DEATH DOMAIN-CONTAINING PROTEIN CRADD"/>
    <property type="match status" value="1"/>
</dbReference>
<dbReference type="GO" id="GO:0070513">
    <property type="term" value="F:death domain binding"/>
    <property type="evidence" value="ECO:0007669"/>
    <property type="project" value="InterPro"/>
</dbReference>
<gene>
    <name evidence="3" type="ORF">BSL78_19552</name>
</gene>
<protein>
    <submittedName>
        <fullName evidence="3">Putative death domain-containing protein CRADD-like</fullName>
    </submittedName>
</protein>
<dbReference type="Pfam" id="PF00619">
    <property type="entry name" value="CARD"/>
    <property type="match status" value="1"/>
</dbReference>
<dbReference type="Pfam" id="PF00531">
    <property type="entry name" value="Death"/>
    <property type="match status" value="1"/>
</dbReference>
<dbReference type="AlphaFoldDB" id="A0A2G8K6E8"/>
<dbReference type="OrthoDB" id="10031931at2759"/>
<dbReference type="SMART" id="SM00114">
    <property type="entry name" value="CARD"/>
    <property type="match status" value="1"/>
</dbReference>
<dbReference type="SMART" id="SM00005">
    <property type="entry name" value="DEATH"/>
    <property type="match status" value="1"/>
</dbReference>
<comment type="caution">
    <text evidence="3">The sequence shown here is derived from an EMBL/GenBank/DDBJ whole genome shotgun (WGS) entry which is preliminary data.</text>
</comment>
<dbReference type="SUPFAM" id="SSF47986">
    <property type="entry name" value="DEATH domain"/>
    <property type="match status" value="2"/>
</dbReference>
<proteinExistence type="predicted"/>
<reference evidence="3 4" key="1">
    <citation type="journal article" date="2017" name="PLoS Biol.">
        <title>The sea cucumber genome provides insights into morphological evolution and visceral regeneration.</title>
        <authorList>
            <person name="Zhang X."/>
            <person name="Sun L."/>
            <person name="Yuan J."/>
            <person name="Sun Y."/>
            <person name="Gao Y."/>
            <person name="Zhang L."/>
            <person name="Li S."/>
            <person name="Dai H."/>
            <person name="Hamel J.F."/>
            <person name="Liu C."/>
            <person name="Yu Y."/>
            <person name="Liu S."/>
            <person name="Lin W."/>
            <person name="Guo K."/>
            <person name="Jin S."/>
            <person name="Xu P."/>
            <person name="Storey K.B."/>
            <person name="Huan P."/>
            <person name="Zhang T."/>
            <person name="Zhou Y."/>
            <person name="Zhang J."/>
            <person name="Lin C."/>
            <person name="Li X."/>
            <person name="Xing L."/>
            <person name="Huo D."/>
            <person name="Sun M."/>
            <person name="Wang L."/>
            <person name="Mercier A."/>
            <person name="Li F."/>
            <person name="Yang H."/>
            <person name="Xiang J."/>
        </authorList>
    </citation>
    <scope>NUCLEOTIDE SEQUENCE [LARGE SCALE GENOMIC DNA]</scope>
    <source>
        <strain evidence="3">Shaxun</strain>
        <tissue evidence="3">Muscle</tissue>
    </source>
</reference>
<evidence type="ECO:0000259" key="1">
    <source>
        <dbReference type="PROSITE" id="PS50017"/>
    </source>
</evidence>
<dbReference type="PANTHER" id="PTHR15034">
    <property type="entry name" value="DEATH DOMAIN-CONTAINING PROTEIN CRADD"/>
    <property type="match status" value="1"/>
</dbReference>
<dbReference type="PROSITE" id="PS50017">
    <property type="entry name" value="DEATH_DOMAIN"/>
    <property type="match status" value="1"/>
</dbReference>
<evidence type="ECO:0000313" key="4">
    <source>
        <dbReference type="Proteomes" id="UP000230750"/>
    </source>
</evidence>
<feature type="domain" description="Death" evidence="1">
    <location>
        <begin position="121"/>
        <end position="196"/>
    </location>
</feature>
<dbReference type="GO" id="GO:0007165">
    <property type="term" value="P:signal transduction"/>
    <property type="evidence" value="ECO:0007669"/>
    <property type="project" value="InterPro"/>
</dbReference>
<dbReference type="GO" id="GO:0002020">
    <property type="term" value="F:protease binding"/>
    <property type="evidence" value="ECO:0007669"/>
    <property type="project" value="InterPro"/>
</dbReference>
<feature type="domain" description="CARD" evidence="2">
    <location>
        <begin position="1"/>
        <end position="90"/>
    </location>
</feature>
<sequence>MTKVHRRALDKALPELCQDLDVDEVIIHLIAAGILSDENQENIDAIPTRTAKARELLRILKTKGDAAWQALLNGLKDNQSFLVDILKRHETSAQNEEPEGENEVANIIQAGTIKNPDTLVTDQDLNKVAEGLGPEWKKVAKVLGLKPQQIFQCEADNPLSVHDKIFDMLNKWKRKLRKDATRHKLVNALAKISDVDPIAYEFMLDSE</sequence>
<evidence type="ECO:0000259" key="2">
    <source>
        <dbReference type="PROSITE" id="PS50209"/>
    </source>
</evidence>
<organism evidence="3 4">
    <name type="scientific">Stichopus japonicus</name>
    <name type="common">Sea cucumber</name>
    <dbReference type="NCBI Taxonomy" id="307972"/>
    <lineage>
        <taxon>Eukaryota</taxon>
        <taxon>Metazoa</taxon>
        <taxon>Echinodermata</taxon>
        <taxon>Eleutherozoa</taxon>
        <taxon>Echinozoa</taxon>
        <taxon>Holothuroidea</taxon>
        <taxon>Aspidochirotacea</taxon>
        <taxon>Aspidochirotida</taxon>
        <taxon>Stichopodidae</taxon>
        <taxon>Apostichopus</taxon>
    </lineage>
</organism>
<dbReference type="InterPro" id="IPR000488">
    <property type="entry name" value="Death_dom"/>
</dbReference>